<dbReference type="InterPro" id="IPR008737">
    <property type="entry name" value="DUF1758"/>
</dbReference>
<feature type="compositionally biased region" description="Basic and acidic residues" evidence="2">
    <location>
        <begin position="817"/>
        <end position="826"/>
    </location>
</feature>
<accession>A0A9N8KWL1</accession>
<dbReference type="GO" id="GO:0004190">
    <property type="term" value="F:aspartic-type endopeptidase activity"/>
    <property type="evidence" value="ECO:0007669"/>
    <property type="project" value="InterPro"/>
</dbReference>
<dbReference type="Pfam" id="PF05585">
    <property type="entry name" value="DUF1758"/>
    <property type="match status" value="1"/>
</dbReference>
<keyword evidence="1" id="KW-0175">Coiled coil</keyword>
<evidence type="ECO:0000259" key="4">
    <source>
        <dbReference type="Pfam" id="PF05699"/>
    </source>
</evidence>
<dbReference type="InterPro" id="IPR021109">
    <property type="entry name" value="Peptidase_aspartic_dom_sf"/>
</dbReference>
<sequence>MAQDTVASPDVESTDLKLLVRRRGGIRSRLTIFRQFIGKYQVDSKASSLSSLEVRELSLRLTQLQELLSKFDSVQSQIEDIAQNLDEQMSERDSTESEFYSMISFTQELINSESSKENKSESFHSSCSKMNNSVKLPTINLPVFDGNYSKWLEYRDTFDSLINNNESIPLINKFHYLRNSLVGSACNIVRSIDFTAANYQVAWKSLCDRFNNKNILINNHLQALTSINPIQKESFKALRYVMDQVQKNLHSLNILDISTTGWDPLVIFLVSAKLDPRTKSKWEEHKGHLTHLPSLEEFIKFLDNRANVLETANGSRYYDNKNSTHSKDNKSIKSLTALHDSKTKTCVICNKAHYVHKCNKFRAMSLRDRLSEVAKHNLCINCLRSDHNNSECKLNGFCRTCKEKHNSLLHNNSTITNIATESTESTQPPTIPVSLSAHSPGHVLLCTAQVEVVNIHNNNTQLARVLLDTGSQSSFITNSLKERLGLQATQINSFNVSGINNAACKIKECCNIVIKSRISSFNKKVNCLVIPKITGSLPGVQVNAEHLGLPIGVVLADPLFYAPAEVDILIGADHFFDILVVEPGYKIPSRYILSNSLLDAHYSEVQKKLKAELESAKSPIANNKLIAMQDQLRPGQKPLKLKMDVVTRWNSTLDMIERIYSLQETLEASLGILHNPVENLSEGEWQTLPEIIKILKPLKQLTEEMSSEKKQPIEPTLSMLSISTSNTDADNEDSIWKDFDTLVTSASASNSLVSSGIITMRQYLEERIIPRNECPLRWWQARAILYPELSSLADKYLSVIASSDTRANEASSGIRTPDSDRLESNSKRVGVAASGPRAEEQVVITLVAAAEAGRRRRNASLLVIDWCVHVLFCKNGVVKFWCFAFRCEKICTSKEWEYDPNLKDWICPDPTGENCARCKYCNVTLAPHKKELNYHAKSKKHMKAVSFDKAAKSSQQLPFVKTVTKTNKTAELKLAVYITEHGAIQSVGEILTSIDPKSEVLGTLKIHRTKCSMLIKNVLGPVMMQEMISDVGDSAYSLIVDETTDITTDKILCMMIRYFSERKQDIITTFYRFIKISKCDATTIYETIKTCLREDSLRIEMLVGIGLDGTNVMIGEHHSVAALLKRDLPDIIIVNCTCHSLHLCAEKASESLPRQLEFLIRECHNWFSYSSKRLETYRDLYEVMNESRAPKKIPGFCGTRWLARSLAIRTLLEQWEELKLLFSMARTEDKCFMAEQLQRDRKNPDESKRSCSFVYYLKKGDEPIRVCKTLFLNTLSIGKSCIWGWKTQGKITTNETKTTQLKKTPFQNELQTMQNFLDELPKMPSHYCRKRTSQVYLQPDIESKRQLNNLYKQYCLDNNTNSLSIATFSKALAVQKISLFKPKKDLCEICNGYKLKNIRKEEYDFHIAKKEEARTEKDSDKEHKDFAFTVDLQAVLMSPRSNVSSHYYKTKLCVHNFCIYDMKSSEGYCFLWNETEGGLNSDEFATIIATFFIETVIPKMGNNNREIILFSDGCCNQNRNTALANALSNVEMLYNVTIIQKYLEVGHTQMEVTDIRCLKYDPDGQVFYKLRFRDEFALLNQRRKALNKTPFENIPQLHTERRKITKKKYLDLQQLKNTIPEDYQNFYDNLPYEE</sequence>
<dbReference type="InterPro" id="IPR001969">
    <property type="entry name" value="Aspartic_peptidase_AS"/>
</dbReference>
<dbReference type="GO" id="GO:0046983">
    <property type="term" value="F:protein dimerization activity"/>
    <property type="evidence" value="ECO:0007669"/>
    <property type="project" value="InterPro"/>
</dbReference>
<dbReference type="Gene3D" id="2.40.70.10">
    <property type="entry name" value="Acid Proteases"/>
    <property type="match status" value="1"/>
</dbReference>
<dbReference type="PROSITE" id="PS00141">
    <property type="entry name" value="ASP_PROTEASE"/>
    <property type="match status" value="1"/>
</dbReference>
<dbReference type="GO" id="GO:0006508">
    <property type="term" value="P:proteolysis"/>
    <property type="evidence" value="ECO:0007669"/>
    <property type="project" value="InterPro"/>
</dbReference>
<feature type="region of interest" description="Disordered" evidence="2">
    <location>
        <begin position="809"/>
        <end position="833"/>
    </location>
</feature>
<dbReference type="OrthoDB" id="10023262at2759"/>
<dbReference type="InterPro" id="IPR005312">
    <property type="entry name" value="DUF1759"/>
</dbReference>
<dbReference type="PANTHER" id="PTHR37162">
    <property type="entry name" value="HAT FAMILY DIMERISATION DOMAINCONTAINING PROTEIN-RELATED"/>
    <property type="match status" value="1"/>
</dbReference>
<evidence type="ECO:0000313" key="6">
    <source>
        <dbReference type="Proteomes" id="UP001154114"/>
    </source>
</evidence>
<gene>
    <name evidence="5" type="ORF">CINC_LOCUS8756</name>
</gene>
<keyword evidence="6" id="KW-1185">Reference proteome</keyword>
<dbReference type="InterPro" id="IPR008906">
    <property type="entry name" value="HATC_C_dom"/>
</dbReference>
<dbReference type="PANTHER" id="PTHR37162:SF1">
    <property type="entry name" value="BED-TYPE DOMAIN-CONTAINING PROTEIN"/>
    <property type="match status" value="1"/>
</dbReference>
<protein>
    <submittedName>
        <fullName evidence="5">Uncharacterized protein</fullName>
    </submittedName>
</protein>
<feature type="coiled-coil region" evidence="1">
    <location>
        <begin position="64"/>
        <end position="98"/>
    </location>
</feature>
<feature type="domain" description="HAT C-terminal dimerisation" evidence="4">
    <location>
        <begin position="761"/>
        <end position="822"/>
    </location>
</feature>
<dbReference type="Proteomes" id="UP001154114">
    <property type="component" value="Chromosome 28"/>
</dbReference>
<dbReference type="Pfam" id="PF03564">
    <property type="entry name" value="DUF1759"/>
    <property type="match status" value="1"/>
</dbReference>
<name>A0A9N8KWL1_CHRIL</name>
<dbReference type="InterPro" id="IPR012337">
    <property type="entry name" value="RNaseH-like_sf"/>
</dbReference>
<feature type="domain" description="DUF1758" evidence="3">
    <location>
        <begin position="459"/>
        <end position="581"/>
    </location>
</feature>
<evidence type="ECO:0000259" key="3">
    <source>
        <dbReference type="Pfam" id="PF05585"/>
    </source>
</evidence>
<dbReference type="SUPFAM" id="SSF53098">
    <property type="entry name" value="Ribonuclease H-like"/>
    <property type="match status" value="2"/>
</dbReference>
<evidence type="ECO:0000313" key="5">
    <source>
        <dbReference type="EMBL" id="CAD0206464.1"/>
    </source>
</evidence>
<proteinExistence type="predicted"/>
<organism evidence="5 6">
    <name type="scientific">Chrysodeixis includens</name>
    <name type="common">Soybean looper</name>
    <name type="synonym">Pseudoplusia includens</name>
    <dbReference type="NCBI Taxonomy" id="689277"/>
    <lineage>
        <taxon>Eukaryota</taxon>
        <taxon>Metazoa</taxon>
        <taxon>Ecdysozoa</taxon>
        <taxon>Arthropoda</taxon>
        <taxon>Hexapoda</taxon>
        <taxon>Insecta</taxon>
        <taxon>Pterygota</taxon>
        <taxon>Neoptera</taxon>
        <taxon>Endopterygota</taxon>
        <taxon>Lepidoptera</taxon>
        <taxon>Glossata</taxon>
        <taxon>Ditrysia</taxon>
        <taxon>Noctuoidea</taxon>
        <taxon>Noctuidae</taxon>
        <taxon>Plusiinae</taxon>
        <taxon>Chrysodeixis</taxon>
    </lineage>
</organism>
<dbReference type="Pfam" id="PF05699">
    <property type="entry name" value="Dimer_Tnp_hAT"/>
    <property type="match status" value="1"/>
</dbReference>
<dbReference type="EMBL" id="LR824031">
    <property type="protein sequence ID" value="CAD0206464.1"/>
    <property type="molecule type" value="Genomic_DNA"/>
</dbReference>
<evidence type="ECO:0000256" key="1">
    <source>
        <dbReference type="SAM" id="Coils"/>
    </source>
</evidence>
<reference evidence="5" key="1">
    <citation type="submission" date="2021-12" db="EMBL/GenBank/DDBJ databases">
        <authorList>
            <person name="King R."/>
        </authorList>
    </citation>
    <scope>NUCLEOTIDE SEQUENCE</scope>
</reference>
<evidence type="ECO:0000256" key="2">
    <source>
        <dbReference type="SAM" id="MobiDB-lite"/>
    </source>
</evidence>